<keyword evidence="1" id="KW-0732">Signal</keyword>
<evidence type="ECO:0008006" key="4">
    <source>
        <dbReference type="Google" id="ProtNLM"/>
    </source>
</evidence>
<evidence type="ECO:0000313" key="3">
    <source>
        <dbReference type="Proteomes" id="UP000325116"/>
    </source>
</evidence>
<dbReference type="Proteomes" id="UP000325116">
    <property type="component" value="Unassembled WGS sequence"/>
</dbReference>
<feature type="chain" id="PRO_5022690897" description="Lipoprotein" evidence="1">
    <location>
        <begin position="23"/>
        <end position="184"/>
    </location>
</feature>
<proteinExistence type="predicted"/>
<dbReference type="PROSITE" id="PS51257">
    <property type="entry name" value="PROKAR_LIPOPROTEIN"/>
    <property type="match status" value="1"/>
</dbReference>
<comment type="caution">
    <text evidence="2">The sequence shown here is derived from an EMBL/GenBank/DDBJ whole genome shotgun (WGS) entry which is preliminary data.</text>
</comment>
<name>A0A5C8CHJ2_9SPIR</name>
<protein>
    <recommendedName>
        <fullName evidence="4">Lipoprotein</fullName>
    </recommendedName>
</protein>
<reference evidence="2 3" key="1">
    <citation type="journal article" date="1992" name="Lakartidningen">
        <title>[Penicillin V and not amoxicillin is the first choice preparation in acute otitis].</title>
        <authorList>
            <person name="Kamme C."/>
            <person name="Lundgren K."/>
            <person name="Prellner K."/>
        </authorList>
    </citation>
    <scope>NUCLEOTIDE SEQUENCE [LARGE SCALE GENOMIC DNA]</scope>
    <source>
        <strain evidence="2 3">W1</strain>
    </source>
</reference>
<feature type="signal peptide" evidence="1">
    <location>
        <begin position="1"/>
        <end position="22"/>
    </location>
</feature>
<evidence type="ECO:0000256" key="1">
    <source>
        <dbReference type="SAM" id="SignalP"/>
    </source>
</evidence>
<dbReference type="EMBL" id="SAXT01000003">
    <property type="protein sequence ID" value="TXJ12914.1"/>
    <property type="molecule type" value="Genomic_DNA"/>
</dbReference>
<dbReference type="AlphaFoldDB" id="A0A5C8CHJ2"/>
<evidence type="ECO:0000313" key="2">
    <source>
        <dbReference type="EMBL" id="TXJ12914.1"/>
    </source>
</evidence>
<accession>A0A5C8CHJ2</accession>
<organism evidence="2 3">
    <name type="scientific">Brachyspira aalborgi</name>
    <dbReference type="NCBI Taxonomy" id="29522"/>
    <lineage>
        <taxon>Bacteria</taxon>
        <taxon>Pseudomonadati</taxon>
        <taxon>Spirochaetota</taxon>
        <taxon>Spirochaetia</taxon>
        <taxon>Brachyspirales</taxon>
        <taxon>Brachyspiraceae</taxon>
        <taxon>Brachyspira</taxon>
    </lineage>
</organism>
<gene>
    <name evidence="2" type="ORF">EPJ80_04755</name>
</gene>
<dbReference type="RefSeq" id="WP_147758110.1">
    <property type="nucleotide sequence ID" value="NZ_SAXT01000003.1"/>
</dbReference>
<sequence>MKKSLSFIIILISLISCGNPIANYDNKKDNKLEIITEGMQTVNCGLKSSRVDVNDNNKLEYLWKEITSNKEVYSSSSLTPTSISGRFDVNGDYYEDIWEAGRKPRSVFKKCYVYKFENKAYLSAVYWDNKTGIGMRIRYRLIIINDKGEEHAWYGGGEDINILPDKNTDWVKYDFLFGYLKVNI</sequence>